<dbReference type="InterPro" id="IPR003598">
    <property type="entry name" value="Ig_sub2"/>
</dbReference>
<feature type="compositionally biased region" description="Polar residues" evidence="4">
    <location>
        <begin position="48"/>
        <end position="60"/>
    </location>
</feature>
<dbReference type="InterPro" id="IPR003599">
    <property type="entry name" value="Ig_sub"/>
</dbReference>
<dbReference type="FunFam" id="2.60.40.10:FF:000425">
    <property type="entry name" value="Myosin light chain kinase"/>
    <property type="match status" value="1"/>
</dbReference>
<evidence type="ECO:0000313" key="7">
    <source>
        <dbReference type="Proteomes" id="UP000230750"/>
    </source>
</evidence>
<feature type="domain" description="Ig-like" evidence="5">
    <location>
        <begin position="685"/>
        <end position="781"/>
    </location>
</feature>
<feature type="compositionally biased region" description="Basic and acidic residues" evidence="4">
    <location>
        <begin position="466"/>
        <end position="496"/>
    </location>
</feature>
<dbReference type="FunFam" id="2.60.40.10:FF:002787">
    <property type="entry name" value="Predicted protein"/>
    <property type="match status" value="1"/>
</dbReference>
<comment type="caution">
    <text evidence="6">The sequence shown here is derived from an EMBL/GenBank/DDBJ whole genome shotgun (WGS) entry which is preliminary data.</text>
</comment>
<dbReference type="InterPro" id="IPR013783">
    <property type="entry name" value="Ig-like_fold"/>
</dbReference>
<feature type="compositionally biased region" description="Polar residues" evidence="4">
    <location>
        <begin position="424"/>
        <end position="433"/>
    </location>
</feature>
<proteinExistence type="predicted"/>
<dbReference type="InterPro" id="IPR007110">
    <property type="entry name" value="Ig-like_dom"/>
</dbReference>
<feature type="compositionally biased region" description="Basic and acidic residues" evidence="4">
    <location>
        <begin position="593"/>
        <end position="641"/>
    </location>
</feature>
<dbReference type="OrthoDB" id="2152335at2759"/>
<dbReference type="PROSITE" id="PS50835">
    <property type="entry name" value="IG_LIKE"/>
    <property type="match status" value="2"/>
</dbReference>
<feature type="compositionally biased region" description="Basic and acidic residues" evidence="4">
    <location>
        <begin position="318"/>
        <end position="340"/>
    </location>
</feature>
<dbReference type="EMBL" id="MRZV01000044">
    <property type="protein sequence ID" value="PIK60967.1"/>
    <property type="molecule type" value="Genomic_DNA"/>
</dbReference>
<dbReference type="SMART" id="SM00409">
    <property type="entry name" value="IG"/>
    <property type="match status" value="1"/>
</dbReference>
<evidence type="ECO:0000256" key="1">
    <source>
        <dbReference type="ARBA" id="ARBA00004496"/>
    </source>
</evidence>
<feature type="compositionally biased region" description="Acidic residues" evidence="4">
    <location>
        <begin position="917"/>
        <end position="927"/>
    </location>
</feature>
<dbReference type="GO" id="GO:0005737">
    <property type="term" value="C:cytoplasm"/>
    <property type="evidence" value="ECO:0007669"/>
    <property type="project" value="UniProtKB-SubCell"/>
</dbReference>
<dbReference type="InterPro" id="IPR036179">
    <property type="entry name" value="Ig-like_dom_sf"/>
</dbReference>
<name>A0A2G8LL29_STIJA</name>
<keyword evidence="2" id="KW-0963">Cytoplasm</keyword>
<feature type="compositionally biased region" description="Basic and acidic residues" evidence="4">
    <location>
        <begin position="436"/>
        <end position="447"/>
    </location>
</feature>
<accession>A0A2G8LL29</accession>
<feature type="compositionally biased region" description="Basic and acidic residues" evidence="4">
    <location>
        <begin position="390"/>
        <end position="420"/>
    </location>
</feature>
<feature type="compositionally biased region" description="Basic and acidic residues" evidence="4">
    <location>
        <begin position="366"/>
        <end position="377"/>
    </location>
</feature>
<dbReference type="PANTHER" id="PTHR47633">
    <property type="entry name" value="IMMUNOGLOBULIN"/>
    <property type="match status" value="1"/>
</dbReference>
<dbReference type="Pfam" id="PF07679">
    <property type="entry name" value="I-set"/>
    <property type="match status" value="2"/>
</dbReference>
<dbReference type="AlphaFoldDB" id="A0A2G8LL29"/>
<comment type="subcellular location">
    <subcellularLocation>
        <location evidence="1">Cytoplasm</location>
    </subcellularLocation>
</comment>
<evidence type="ECO:0000259" key="5">
    <source>
        <dbReference type="PROSITE" id="PS50835"/>
    </source>
</evidence>
<evidence type="ECO:0000256" key="2">
    <source>
        <dbReference type="ARBA" id="ARBA00022490"/>
    </source>
</evidence>
<evidence type="ECO:0000256" key="4">
    <source>
        <dbReference type="SAM" id="MobiDB-lite"/>
    </source>
</evidence>
<reference evidence="6 7" key="1">
    <citation type="journal article" date="2017" name="PLoS Biol.">
        <title>The sea cucumber genome provides insights into morphological evolution and visceral regeneration.</title>
        <authorList>
            <person name="Zhang X."/>
            <person name="Sun L."/>
            <person name="Yuan J."/>
            <person name="Sun Y."/>
            <person name="Gao Y."/>
            <person name="Zhang L."/>
            <person name="Li S."/>
            <person name="Dai H."/>
            <person name="Hamel J.F."/>
            <person name="Liu C."/>
            <person name="Yu Y."/>
            <person name="Liu S."/>
            <person name="Lin W."/>
            <person name="Guo K."/>
            <person name="Jin S."/>
            <person name="Xu P."/>
            <person name="Storey K.B."/>
            <person name="Huan P."/>
            <person name="Zhang T."/>
            <person name="Zhou Y."/>
            <person name="Zhang J."/>
            <person name="Lin C."/>
            <person name="Li X."/>
            <person name="Xing L."/>
            <person name="Huo D."/>
            <person name="Sun M."/>
            <person name="Wang L."/>
            <person name="Mercier A."/>
            <person name="Li F."/>
            <person name="Yang H."/>
            <person name="Xiang J."/>
        </authorList>
    </citation>
    <scope>NUCLEOTIDE SEQUENCE [LARGE SCALE GENOMIC DNA]</scope>
    <source>
        <strain evidence="6">Shaxun</strain>
        <tissue evidence="6">Muscle</tissue>
    </source>
</reference>
<dbReference type="SUPFAM" id="SSF48726">
    <property type="entry name" value="Immunoglobulin"/>
    <property type="match status" value="2"/>
</dbReference>
<sequence length="927" mass="105133">MSPTKVPAGAAGYRTPTPTLIVYRAGTKGYYVPQRAPSPDKREKRARTPTTGGMFFSQTREYGGRHQRTQQPVGRRDFMFTRPPRTVADSKASKKAKLPPSSAEGVRAPSRSSMDGEEYRHSPSRLTPTQRDRPFTPTSPSRRHVRTPTDRGRPYTPTSPSRVSSREFMEPGFARSISRESRESRGSSDRERPRSRTPSQRVGSVELDTRSKVVSFRREAESPLPPEYEHRSRSREGVSPLPPGVKTRKVKKTKVPKELERKYKRSSSTESDREFMRQGYYTFRAQREKGKSPLPTSGKLPKSYPDSSNVRQSPSSHTRTETREQPHARYLKEAQSDRNKIHGTSPTPKYASPTRRGPADSPIGRQSRDSQRMHTRESSSYLARETSGSRARESPSLRGRESPSVRRTESPSYRARDSTRIGEVTTSRLSESPSYRGRESPSLRRTESPSYRARIVQRIGEVTTSRLRESPSYRGRESPSLRRTESPSYRARDSTRIGEVTTSRLRESPSYRGRESPSYRSRESPSMGTYASFKESLSHRASSASPSHRETDVTYQRKLSAPPRYRTTREPPKPTYDSYRYSSSYAPSSYRQSTDRGVYKSPKDSSRYRSKGTYDSDKYRHESRRDHEDRHRRRYHDDDRSYDRSYEVSFADSIREELGEIEELPRDKVSRKSKREAAVELEGPPTFSKFLRDVSVMEGRRVILEVEVTGSRPMDVAWLKNGKDIADSGDFRYINRGNICQLEIAEIFPEDGGKYTCEVLNDLGDADCHCNVSVSEEPSVSISMTGTQEVSYSTSQHAMMDEDHIPPEFFEEPESAVVEEGKTARFVCDVDGEPIPKVTWLRGGVPITDGGRYFLKTEKFSNSLEISNVTSADAGGYTCQAVNSEGEVTSNFTLTVMPRRSGPSESSDVLGFRPIPDDDDSLIDEMM</sequence>
<keyword evidence="3" id="KW-0393">Immunoglobulin domain</keyword>
<feature type="compositionally biased region" description="Basic and acidic residues" evidence="4">
    <location>
        <begin position="177"/>
        <end position="194"/>
    </location>
</feature>
<feature type="compositionally biased region" description="Basic and acidic residues" evidence="4">
    <location>
        <begin position="504"/>
        <end position="523"/>
    </location>
</feature>
<feature type="region of interest" description="Disordered" evidence="4">
    <location>
        <begin position="898"/>
        <end position="927"/>
    </location>
</feature>
<feature type="region of interest" description="Disordered" evidence="4">
    <location>
        <begin position="28"/>
        <end position="641"/>
    </location>
</feature>
<feature type="compositionally biased region" description="Low complexity" evidence="4">
    <location>
        <begin position="576"/>
        <end position="592"/>
    </location>
</feature>
<feature type="domain" description="Ig-like" evidence="5">
    <location>
        <begin position="807"/>
        <end position="895"/>
    </location>
</feature>
<feature type="compositionally biased region" description="Polar residues" evidence="4">
    <location>
        <begin position="305"/>
        <end position="317"/>
    </location>
</feature>
<dbReference type="InterPro" id="IPR013098">
    <property type="entry name" value="Ig_I-set"/>
</dbReference>
<dbReference type="Proteomes" id="UP000230750">
    <property type="component" value="Unassembled WGS sequence"/>
</dbReference>
<dbReference type="Gene3D" id="2.60.40.10">
    <property type="entry name" value="Immunoglobulins"/>
    <property type="match status" value="2"/>
</dbReference>
<feature type="compositionally biased region" description="Polar residues" evidence="4">
    <location>
        <begin position="378"/>
        <end position="389"/>
    </location>
</feature>
<evidence type="ECO:0000256" key="3">
    <source>
        <dbReference type="ARBA" id="ARBA00023319"/>
    </source>
</evidence>
<feature type="compositionally biased region" description="Basic and acidic residues" evidence="4">
    <location>
        <begin position="207"/>
        <end position="236"/>
    </location>
</feature>
<dbReference type="STRING" id="307972.A0A2G8LL29"/>
<gene>
    <name evidence="6" type="ORF">BSL78_02142</name>
</gene>
<organism evidence="6 7">
    <name type="scientific">Stichopus japonicus</name>
    <name type="common">Sea cucumber</name>
    <dbReference type="NCBI Taxonomy" id="307972"/>
    <lineage>
        <taxon>Eukaryota</taxon>
        <taxon>Metazoa</taxon>
        <taxon>Echinodermata</taxon>
        <taxon>Eleutherozoa</taxon>
        <taxon>Echinozoa</taxon>
        <taxon>Holothuroidea</taxon>
        <taxon>Aspidochirotacea</taxon>
        <taxon>Aspidochirotida</taxon>
        <taxon>Stichopodidae</taxon>
        <taxon>Apostichopus</taxon>
    </lineage>
</organism>
<keyword evidence="7" id="KW-1185">Reference proteome</keyword>
<evidence type="ECO:0000313" key="6">
    <source>
        <dbReference type="EMBL" id="PIK60967.1"/>
    </source>
</evidence>
<protein>
    <submittedName>
        <fullName evidence="6">Putative titin</fullName>
    </submittedName>
</protein>
<dbReference type="SMART" id="SM00408">
    <property type="entry name" value="IGc2"/>
    <property type="match status" value="2"/>
</dbReference>